<evidence type="ECO:0000313" key="3">
    <source>
        <dbReference type="Proteomes" id="UP000886998"/>
    </source>
</evidence>
<accession>A0A8X7C9Z0</accession>
<dbReference type="AlphaFoldDB" id="A0A8X7C9Z0"/>
<comment type="caution">
    <text evidence="2">The sequence shown here is derived from an EMBL/GenBank/DDBJ whole genome shotgun (WGS) entry which is preliminary data.</text>
</comment>
<evidence type="ECO:0000313" key="2">
    <source>
        <dbReference type="EMBL" id="GFY63409.1"/>
    </source>
</evidence>
<proteinExistence type="predicted"/>
<feature type="coiled-coil region" evidence="1">
    <location>
        <begin position="117"/>
        <end position="144"/>
    </location>
</feature>
<evidence type="ECO:0000256" key="1">
    <source>
        <dbReference type="SAM" id="Coils"/>
    </source>
</evidence>
<reference evidence="2" key="1">
    <citation type="submission" date="2020-08" db="EMBL/GenBank/DDBJ databases">
        <title>Multicomponent nature underlies the extraordinary mechanical properties of spider dragline silk.</title>
        <authorList>
            <person name="Kono N."/>
            <person name="Nakamura H."/>
            <person name="Mori M."/>
            <person name="Yoshida Y."/>
            <person name="Ohtoshi R."/>
            <person name="Malay A.D."/>
            <person name="Moran D.A.P."/>
            <person name="Tomita M."/>
            <person name="Numata K."/>
            <person name="Arakawa K."/>
        </authorList>
    </citation>
    <scope>NUCLEOTIDE SEQUENCE</scope>
</reference>
<organism evidence="2 3">
    <name type="scientific">Trichonephila inaurata madagascariensis</name>
    <dbReference type="NCBI Taxonomy" id="2747483"/>
    <lineage>
        <taxon>Eukaryota</taxon>
        <taxon>Metazoa</taxon>
        <taxon>Ecdysozoa</taxon>
        <taxon>Arthropoda</taxon>
        <taxon>Chelicerata</taxon>
        <taxon>Arachnida</taxon>
        <taxon>Araneae</taxon>
        <taxon>Araneomorphae</taxon>
        <taxon>Entelegynae</taxon>
        <taxon>Araneoidea</taxon>
        <taxon>Nephilidae</taxon>
        <taxon>Trichonephila</taxon>
        <taxon>Trichonephila inaurata</taxon>
    </lineage>
</organism>
<gene>
    <name evidence="2" type="ORF">TNIN_161391</name>
</gene>
<name>A0A8X7C9Z0_9ARAC</name>
<sequence>MYTNILLKVKTFIFDNVEKYKSEESKTDKGVERGEQNVGWSSTLLFPVRVFLRVKVKIKLDWVSGLTVIELEGLELNDAISFVKKVLEIPEDKSQNKEIEMLVERKIPREGKGFKGFKKKNKEKEVLREALELFRDNIKETKVNGVMSVWRYASKSKLLVKEFSKQPAEIIWQLVKDTRYNEACLFGTEAFELLKDTLGPDHPDTLIIQHIWQ</sequence>
<dbReference type="EMBL" id="BMAV01014760">
    <property type="protein sequence ID" value="GFY63409.1"/>
    <property type="molecule type" value="Genomic_DNA"/>
</dbReference>
<dbReference type="Proteomes" id="UP000886998">
    <property type="component" value="Unassembled WGS sequence"/>
</dbReference>
<keyword evidence="1" id="KW-0175">Coiled coil</keyword>
<keyword evidence="3" id="KW-1185">Reference proteome</keyword>
<protein>
    <submittedName>
        <fullName evidence="2">Uncharacterized protein</fullName>
    </submittedName>
</protein>